<evidence type="ECO:0000256" key="1">
    <source>
        <dbReference type="ARBA" id="ARBA00023015"/>
    </source>
</evidence>
<dbReference type="Pfam" id="PF09339">
    <property type="entry name" value="HTH_IclR"/>
    <property type="match status" value="1"/>
</dbReference>
<dbReference type="Gene3D" id="3.30.450.40">
    <property type="match status" value="1"/>
</dbReference>
<feature type="domain" description="IclR-ED" evidence="5">
    <location>
        <begin position="68"/>
        <end position="256"/>
    </location>
</feature>
<dbReference type="EMBL" id="CP053015">
    <property type="protein sequence ID" value="QJQ32052.1"/>
    <property type="molecule type" value="Genomic_DNA"/>
</dbReference>
<evidence type="ECO:0000259" key="4">
    <source>
        <dbReference type="PROSITE" id="PS51077"/>
    </source>
</evidence>
<accession>A0A6M4AUR9</accession>
<keyword evidence="1" id="KW-0805">Transcription regulation</keyword>
<organism evidence="6 7">
    <name type="scientific">Sphingomonas lacunae</name>
    <dbReference type="NCBI Taxonomy" id="2698828"/>
    <lineage>
        <taxon>Bacteria</taxon>
        <taxon>Pseudomonadati</taxon>
        <taxon>Pseudomonadota</taxon>
        <taxon>Alphaproteobacteria</taxon>
        <taxon>Sphingomonadales</taxon>
        <taxon>Sphingomonadaceae</taxon>
        <taxon>Sphingomonas</taxon>
    </lineage>
</organism>
<reference evidence="6 7" key="1">
    <citation type="submission" date="2020-01" db="EMBL/GenBank/DDBJ databases">
        <title>Sphingomonas sp. strain CSW-10.</title>
        <authorList>
            <person name="Chen W.-M."/>
        </authorList>
    </citation>
    <scope>NUCLEOTIDE SEQUENCE [LARGE SCALE GENOMIC DNA]</scope>
    <source>
        <strain evidence="6 7">CSW-10</strain>
    </source>
</reference>
<dbReference type="InterPro" id="IPR029016">
    <property type="entry name" value="GAF-like_dom_sf"/>
</dbReference>
<dbReference type="KEGG" id="slan:GV829_05940"/>
<dbReference type="InterPro" id="IPR005471">
    <property type="entry name" value="Tscrpt_reg_IclR_N"/>
</dbReference>
<keyword evidence="7" id="KW-1185">Reference proteome</keyword>
<sequence length="266" mass="29352">MKGVPIQSFSRAISALKAINRHGSMTMMEISRAAGVPYPTAHRIVQTLMYEGLVEQEPARKRYRPTALVQSLSSGYQQDGMLVEIARPEIVALTKKVGWPVSIAIRVGKNMMLRDSTHANTSLTFSQYYPGFTLPLLDSASGKLSMAYADDDEREQILKWMRADQDIDPDYLAEAEMALNPEGIRAKGYAVQGRNYFNHTPGKTSSIAVPIFNKGRFEAAMTLVYFVSAMSLNKALETYLPEMLATAQNITAGLARHKPDANLSAA</sequence>
<dbReference type="GO" id="GO:0003700">
    <property type="term" value="F:DNA-binding transcription factor activity"/>
    <property type="evidence" value="ECO:0007669"/>
    <property type="project" value="TreeGrafter"/>
</dbReference>
<dbReference type="Proteomes" id="UP000503018">
    <property type="component" value="Chromosome"/>
</dbReference>
<keyword evidence="3" id="KW-0804">Transcription</keyword>
<dbReference type="InterPro" id="IPR014757">
    <property type="entry name" value="Tscrpt_reg_IclR_C"/>
</dbReference>
<dbReference type="PANTHER" id="PTHR30136:SF23">
    <property type="entry name" value="DNA-BINDING TRANSCRIPTIONAL ACTIVATOR MHPR"/>
    <property type="match status" value="1"/>
</dbReference>
<dbReference type="PROSITE" id="PS51077">
    <property type="entry name" value="HTH_ICLR"/>
    <property type="match status" value="1"/>
</dbReference>
<dbReference type="InterPro" id="IPR036388">
    <property type="entry name" value="WH-like_DNA-bd_sf"/>
</dbReference>
<dbReference type="SUPFAM" id="SSF46785">
    <property type="entry name" value="Winged helix' DNA-binding domain"/>
    <property type="match status" value="1"/>
</dbReference>
<dbReference type="AlphaFoldDB" id="A0A6M4AUR9"/>
<dbReference type="SMART" id="SM00346">
    <property type="entry name" value="HTH_ICLR"/>
    <property type="match status" value="1"/>
</dbReference>
<dbReference type="PROSITE" id="PS51078">
    <property type="entry name" value="ICLR_ED"/>
    <property type="match status" value="1"/>
</dbReference>
<dbReference type="Pfam" id="PF01614">
    <property type="entry name" value="IclR_C"/>
    <property type="match status" value="1"/>
</dbReference>
<dbReference type="GO" id="GO:0045892">
    <property type="term" value="P:negative regulation of DNA-templated transcription"/>
    <property type="evidence" value="ECO:0007669"/>
    <property type="project" value="TreeGrafter"/>
</dbReference>
<name>A0A6M4AUR9_9SPHN</name>
<feature type="domain" description="HTH iclR-type" evidence="4">
    <location>
        <begin position="6"/>
        <end position="67"/>
    </location>
</feature>
<dbReference type="PANTHER" id="PTHR30136">
    <property type="entry name" value="HELIX-TURN-HELIX TRANSCRIPTIONAL REGULATOR, ICLR FAMILY"/>
    <property type="match status" value="1"/>
</dbReference>
<dbReference type="InterPro" id="IPR050707">
    <property type="entry name" value="HTH_MetabolicPath_Reg"/>
</dbReference>
<dbReference type="GO" id="GO:0003677">
    <property type="term" value="F:DNA binding"/>
    <property type="evidence" value="ECO:0007669"/>
    <property type="project" value="UniProtKB-KW"/>
</dbReference>
<keyword evidence="2" id="KW-0238">DNA-binding</keyword>
<proteinExistence type="predicted"/>
<dbReference type="RefSeq" id="WP_169944860.1">
    <property type="nucleotide sequence ID" value="NZ_CP053015.1"/>
</dbReference>
<gene>
    <name evidence="6" type="ORF">GV829_05940</name>
</gene>
<dbReference type="InterPro" id="IPR036390">
    <property type="entry name" value="WH_DNA-bd_sf"/>
</dbReference>
<dbReference type="Gene3D" id="1.10.10.10">
    <property type="entry name" value="Winged helix-like DNA-binding domain superfamily/Winged helix DNA-binding domain"/>
    <property type="match status" value="1"/>
</dbReference>
<evidence type="ECO:0000313" key="6">
    <source>
        <dbReference type="EMBL" id="QJQ32052.1"/>
    </source>
</evidence>
<evidence type="ECO:0000256" key="2">
    <source>
        <dbReference type="ARBA" id="ARBA00023125"/>
    </source>
</evidence>
<evidence type="ECO:0000256" key="3">
    <source>
        <dbReference type="ARBA" id="ARBA00023163"/>
    </source>
</evidence>
<evidence type="ECO:0000313" key="7">
    <source>
        <dbReference type="Proteomes" id="UP000503018"/>
    </source>
</evidence>
<dbReference type="SUPFAM" id="SSF55781">
    <property type="entry name" value="GAF domain-like"/>
    <property type="match status" value="1"/>
</dbReference>
<evidence type="ECO:0000259" key="5">
    <source>
        <dbReference type="PROSITE" id="PS51078"/>
    </source>
</evidence>
<protein>
    <submittedName>
        <fullName evidence="6">Helix-turn-helix domain-containing protein</fullName>
    </submittedName>
</protein>